<dbReference type="OrthoDB" id="6605218at2759"/>
<protein>
    <submittedName>
        <fullName evidence="1">Mannose-6-phosphate isomerase</fullName>
        <ecNumber evidence="1">5.3.1.8</ecNumber>
    </submittedName>
</protein>
<gene>
    <name evidence="1" type="primary">PMI1</name>
    <name evidence="1" type="ORF">H4R34_005982</name>
</gene>
<sequence>AIFLGANEPHAYLSGDIIECMATSDNVVRAGLTPKFKDVEVLIEMLTYDYGEAQNRILNGTNWDQFTTVTQLEEGQCTRDSKDQASAVDAPNARQGLDIRVYDPPIPEFVVARMVLTTPQIPHVLKPVAGPSVLLIIQGHGQLTVPDDNHTVPLQPGHVFFIAADTALTIQQDAQSPDELMCYRAFCIIE</sequence>
<dbReference type="FunFam" id="2.60.120.10:FF:000044">
    <property type="entry name" value="Mannose-6-phosphate isomerase"/>
    <property type="match status" value="1"/>
</dbReference>
<proteinExistence type="predicted"/>
<keyword evidence="1" id="KW-0413">Isomerase</keyword>
<dbReference type="InterPro" id="IPR014710">
    <property type="entry name" value="RmlC-like_jellyroll"/>
</dbReference>
<dbReference type="EMBL" id="JANBQB010001662">
    <property type="protein sequence ID" value="KAJ1970695.1"/>
    <property type="molecule type" value="Genomic_DNA"/>
</dbReference>
<evidence type="ECO:0000313" key="1">
    <source>
        <dbReference type="EMBL" id="KAJ1970695.1"/>
    </source>
</evidence>
<dbReference type="SUPFAM" id="SSF51182">
    <property type="entry name" value="RmlC-like cupins"/>
    <property type="match status" value="1"/>
</dbReference>
<dbReference type="Proteomes" id="UP001151582">
    <property type="component" value="Unassembled WGS sequence"/>
</dbReference>
<dbReference type="PANTHER" id="PTHR10309:SF0">
    <property type="entry name" value="MANNOSE-6-PHOSPHATE ISOMERASE"/>
    <property type="match status" value="1"/>
</dbReference>
<dbReference type="PRINTS" id="PR00714">
    <property type="entry name" value="MAN6PISMRASE"/>
</dbReference>
<feature type="non-terminal residue" evidence="1">
    <location>
        <position position="1"/>
    </location>
</feature>
<dbReference type="InterPro" id="IPR018050">
    <property type="entry name" value="Pmannose_isomerase-type1_CS"/>
</dbReference>
<dbReference type="InterPro" id="IPR011051">
    <property type="entry name" value="RmlC_Cupin_sf"/>
</dbReference>
<dbReference type="PROSITE" id="PS00966">
    <property type="entry name" value="PMI_I_2"/>
    <property type="match status" value="1"/>
</dbReference>
<dbReference type="Gene3D" id="2.60.120.10">
    <property type="entry name" value="Jelly Rolls"/>
    <property type="match status" value="2"/>
</dbReference>
<dbReference type="EC" id="5.3.1.8" evidence="1"/>
<dbReference type="InterPro" id="IPR016305">
    <property type="entry name" value="Mannose-6-P_Isomerase"/>
</dbReference>
<name>A0A9W8B2H7_9FUNG</name>
<accession>A0A9W8B2H7</accession>
<dbReference type="GO" id="GO:0004476">
    <property type="term" value="F:mannose-6-phosphate isomerase activity"/>
    <property type="evidence" value="ECO:0007669"/>
    <property type="project" value="UniProtKB-EC"/>
</dbReference>
<organism evidence="1 2">
    <name type="scientific">Dimargaris verticillata</name>
    <dbReference type="NCBI Taxonomy" id="2761393"/>
    <lineage>
        <taxon>Eukaryota</taxon>
        <taxon>Fungi</taxon>
        <taxon>Fungi incertae sedis</taxon>
        <taxon>Zoopagomycota</taxon>
        <taxon>Kickxellomycotina</taxon>
        <taxon>Dimargaritomycetes</taxon>
        <taxon>Dimargaritales</taxon>
        <taxon>Dimargaritaceae</taxon>
        <taxon>Dimargaris</taxon>
    </lineage>
</organism>
<dbReference type="PANTHER" id="PTHR10309">
    <property type="entry name" value="MANNOSE-6-PHOSPHATE ISOMERASE"/>
    <property type="match status" value="1"/>
</dbReference>
<dbReference type="AlphaFoldDB" id="A0A9W8B2H7"/>
<reference evidence="1" key="1">
    <citation type="submission" date="2022-07" db="EMBL/GenBank/DDBJ databases">
        <title>Phylogenomic reconstructions and comparative analyses of Kickxellomycotina fungi.</title>
        <authorList>
            <person name="Reynolds N.K."/>
            <person name="Stajich J.E."/>
            <person name="Barry K."/>
            <person name="Grigoriev I.V."/>
            <person name="Crous P."/>
            <person name="Smith M.E."/>
        </authorList>
    </citation>
    <scope>NUCLEOTIDE SEQUENCE</scope>
    <source>
        <strain evidence="1">RSA 567</strain>
    </source>
</reference>
<dbReference type="GO" id="GO:0005829">
    <property type="term" value="C:cytosol"/>
    <property type="evidence" value="ECO:0007669"/>
    <property type="project" value="TreeGrafter"/>
</dbReference>
<dbReference type="Gene3D" id="1.10.441.10">
    <property type="entry name" value="Phosphomannose Isomerase, domain 2"/>
    <property type="match status" value="1"/>
</dbReference>
<comment type="caution">
    <text evidence="1">The sequence shown here is derived from an EMBL/GenBank/DDBJ whole genome shotgun (WGS) entry which is preliminary data.</text>
</comment>
<dbReference type="GO" id="GO:0009298">
    <property type="term" value="P:GDP-mannose biosynthetic process"/>
    <property type="evidence" value="ECO:0007669"/>
    <property type="project" value="InterPro"/>
</dbReference>
<keyword evidence="2" id="KW-1185">Reference proteome</keyword>
<evidence type="ECO:0000313" key="2">
    <source>
        <dbReference type="Proteomes" id="UP001151582"/>
    </source>
</evidence>